<feature type="compositionally biased region" description="Acidic residues" evidence="1">
    <location>
        <begin position="56"/>
        <end position="69"/>
    </location>
</feature>
<proteinExistence type="predicted"/>
<evidence type="ECO:0000313" key="3">
    <source>
        <dbReference type="Proteomes" id="UP001370490"/>
    </source>
</evidence>
<sequence length="360" mass="39845">MDVAEVSGSKPSITATGDVVEGEKSDKDQIRVKRKSLQAVLEQCQRALELLSNAGCDDEDDDANEDEGSTEGSSSPYRDRETDELCDLLKSRVECPDFLQKLETAQVTVPQNVIEECSSWDVVSETDIWDGENTENQEDYVLVRQEDIVEGIACFMAAYLLSLKQTKAPNIPLEQLGLLSPLNEWKPKSRGHQCVAAKSVRKGGHWLGGVLTRDLQVKLTTLILWGILRVGGSLLVAAMAAAGAWERGLGEQNKVTSEWSGISHRYLHSFLWFRTPVFEYGESISSPMDLTPNQLQEALSKTFCVKKKKGKLRKAWDGGRVIYNVASWGATAIGIYQNPAILRAASAVFWTSCRVISKLF</sequence>
<keyword evidence="3" id="KW-1185">Reference proteome</keyword>
<name>A0AAN8W2W6_9MAGN</name>
<reference evidence="2 3" key="1">
    <citation type="submission" date="2023-12" db="EMBL/GenBank/DDBJ databases">
        <title>A high-quality genome assembly for Dillenia turbinata (Dilleniales).</title>
        <authorList>
            <person name="Chanderbali A."/>
        </authorList>
    </citation>
    <scope>NUCLEOTIDE SEQUENCE [LARGE SCALE GENOMIC DNA]</scope>
    <source>
        <strain evidence="2">LSX21</strain>
        <tissue evidence="2">Leaf</tissue>
    </source>
</reference>
<evidence type="ECO:0000313" key="2">
    <source>
        <dbReference type="EMBL" id="KAK6938082.1"/>
    </source>
</evidence>
<dbReference type="EMBL" id="JBAMMX010000006">
    <property type="protein sequence ID" value="KAK6938082.1"/>
    <property type="molecule type" value="Genomic_DNA"/>
</dbReference>
<evidence type="ECO:0000256" key="1">
    <source>
        <dbReference type="SAM" id="MobiDB-lite"/>
    </source>
</evidence>
<accession>A0AAN8W2W6</accession>
<organism evidence="2 3">
    <name type="scientific">Dillenia turbinata</name>
    <dbReference type="NCBI Taxonomy" id="194707"/>
    <lineage>
        <taxon>Eukaryota</taxon>
        <taxon>Viridiplantae</taxon>
        <taxon>Streptophyta</taxon>
        <taxon>Embryophyta</taxon>
        <taxon>Tracheophyta</taxon>
        <taxon>Spermatophyta</taxon>
        <taxon>Magnoliopsida</taxon>
        <taxon>eudicotyledons</taxon>
        <taxon>Gunneridae</taxon>
        <taxon>Pentapetalae</taxon>
        <taxon>Dilleniales</taxon>
        <taxon>Dilleniaceae</taxon>
        <taxon>Dillenia</taxon>
    </lineage>
</organism>
<protein>
    <submittedName>
        <fullName evidence="2">Uncharacterized protein</fullName>
    </submittedName>
</protein>
<dbReference type="AlphaFoldDB" id="A0AAN8W2W6"/>
<dbReference type="Proteomes" id="UP001370490">
    <property type="component" value="Unassembled WGS sequence"/>
</dbReference>
<comment type="caution">
    <text evidence="2">The sequence shown here is derived from an EMBL/GenBank/DDBJ whole genome shotgun (WGS) entry which is preliminary data.</text>
</comment>
<dbReference type="PANTHER" id="PTHR33874:SF1">
    <property type="entry name" value="RING FINGER PROTEIN"/>
    <property type="match status" value="1"/>
</dbReference>
<feature type="region of interest" description="Disordered" evidence="1">
    <location>
        <begin position="1"/>
        <end position="28"/>
    </location>
</feature>
<gene>
    <name evidence="2" type="ORF">RJ641_031590</name>
</gene>
<dbReference type="PANTHER" id="PTHR33874">
    <property type="entry name" value="RING FINGER PROTEIN"/>
    <property type="match status" value="1"/>
</dbReference>
<feature type="region of interest" description="Disordered" evidence="1">
    <location>
        <begin position="52"/>
        <end position="81"/>
    </location>
</feature>